<dbReference type="EMBL" id="AILV01000006">
    <property type="protein sequence ID" value="EJF81188.1"/>
    <property type="molecule type" value="Genomic_DNA"/>
</dbReference>
<protein>
    <recommendedName>
        <fullName evidence="3">Transposase</fullName>
    </recommendedName>
</protein>
<gene>
    <name evidence="1" type="ORF">MCS_00901</name>
</gene>
<evidence type="ECO:0000313" key="1">
    <source>
        <dbReference type="EMBL" id="EJF81188.1"/>
    </source>
</evidence>
<sequence>MVKKERHYKSFKISYASLKIWHSGYFADDSVKKIVYRSNMSEGALLSLSFFCGRVQTANFRTCRRRGKKPIISQALRTVKGERQIWKVGMIRAEGVSESSFRESLRFVTEGCIDGHIVWFLARLWRYYGHTTRI</sequence>
<comment type="caution">
    <text evidence="1">The sequence shown here is derived from an EMBL/GenBank/DDBJ whole genome shotgun (WGS) entry which is preliminary data.</text>
</comment>
<proteinExistence type="predicted"/>
<keyword evidence="2" id="KW-1185">Reference proteome</keyword>
<accession>A0ABN0GGY5</accession>
<evidence type="ECO:0000313" key="2">
    <source>
        <dbReference type="Proteomes" id="UP000008945"/>
    </source>
</evidence>
<reference evidence="1 2" key="1">
    <citation type="submission" date="2012-03" db="EMBL/GenBank/DDBJ databases">
        <title>The Genome Sequence of Bartonella doshiae NCTC 12862.</title>
        <authorList>
            <consortium name="The Broad Institute Genome Sequencing Platform"/>
            <consortium name="The Broad Institute Genome Sequencing Center for Infectious Disease"/>
            <person name="Feldgarden M."/>
            <person name="Kirby J."/>
            <person name="Kosoy M."/>
            <person name="Birtles R."/>
            <person name="Probert W.S."/>
            <person name="Chiaraviglio L."/>
            <person name="Young S.K."/>
            <person name="Zeng Q."/>
            <person name="Gargeya S."/>
            <person name="Fitzgerald M."/>
            <person name="Haas B."/>
            <person name="Abouelleil A."/>
            <person name="Alvarado L."/>
            <person name="Arachchi H.M."/>
            <person name="Berlin A."/>
            <person name="Chapman S.B."/>
            <person name="Gearin G."/>
            <person name="Goldberg J."/>
            <person name="Griggs A."/>
            <person name="Gujja S."/>
            <person name="Hansen M."/>
            <person name="Heiman D."/>
            <person name="Howarth C."/>
            <person name="Larimer J."/>
            <person name="Lui A."/>
            <person name="MacDonald P.J.P."/>
            <person name="McCowen C."/>
            <person name="Montmayeur A."/>
            <person name="Murphy C."/>
            <person name="Neiman D."/>
            <person name="Pearson M."/>
            <person name="Priest M."/>
            <person name="Roberts A."/>
            <person name="Saif S."/>
            <person name="Shea T."/>
            <person name="Sisk P."/>
            <person name="Stolte C."/>
            <person name="Sykes S."/>
            <person name="Wortman J."/>
            <person name="Nusbaum C."/>
            <person name="Birren B."/>
        </authorList>
    </citation>
    <scope>NUCLEOTIDE SEQUENCE [LARGE SCALE GENOMIC DNA]</scope>
    <source>
        <strain evidence="1 2">NCTC 12862</strain>
    </source>
</reference>
<name>A0ABN0GGY5_BARDO</name>
<organism evidence="1 2">
    <name type="scientific">Bartonella doshiae NCTC 12862 = ATCC 700133</name>
    <dbReference type="NCBI Taxonomy" id="1094553"/>
    <lineage>
        <taxon>Bacteria</taxon>
        <taxon>Pseudomonadati</taxon>
        <taxon>Pseudomonadota</taxon>
        <taxon>Alphaproteobacteria</taxon>
        <taxon>Hyphomicrobiales</taxon>
        <taxon>Bartonellaceae</taxon>
        <taxon>Bartonella</taxon>
    </lineage>
</organism>
<evidence type="ECO:0008006" key="3">
    <source>
        <dbReference type="Google" id="ProtNLM"/>
    </source>
</evidence>
<dbReference type="Proteomes" id="UP000008945">
    <property type="component" value="Unassembled WGS sequence"/>
</dbReference>